<gene>
    <name evidence="2" type="ORF">ACFPZ3_00860</name>
</gene>
<keyword evidence="1" id="KW-0732">Signal</keyword>
<reference evidence="3" key="1">
    <citation type="journal article" date="2019" name="Int. J. Syst. Evol. Microbiol.">
        <title>The Global Catalogue of Microorganisms (GCM) 10K type strain sequencing project: providing services to taxonomists for standard genome sequencing and annotation.</title>
        <authorList>
            <consortium name="The Broad Institute Genomics Platform"/>
            <consortium name="The Broad Institute Genome Sequencing Center for Infectious Disease"/>
            <person name="Wu L."/>
            <person name="Ma J."/>
        </authorList>
    </citation>
    <scope>NUCLEOTIDE SEQUENCE [LARGE SCALE GENOMIC DNA]</scope>
    <source>
        <strain evidence="3">CCUG 53903</strain>
    </source>
</reference>
<comment type="caution">
    <text evidence="2">The sequence shown here is derived from an EMBL/GenBank/DDBJ whole genome shotgun (WGS) entry which is preliminary data.</text>
</comment>
<dbReference type="Gene3D" id="2.120.10.30">
    <property type="entry name" value="TolB, C-terminal domain"/>
    <property type="match status" value="1"/>
</dbReference>
<keyword evidence="3" id="KW-1185">Reference proteome</keyword>
<name>A0ABW1CCR8_9ACTN</name>
<proteinExistence type="predicted"/>
<feature type="signal peptide" evidence="1">
    <location>
        <begin position="1"/>
        <end position="25"/>
    </location>
</feature>
<accession>A0ABW1CCR8</accession>
<protein>
    <submittedName>
        <fullName evidence="2">TolB family protein</fullName>
    </submittedName>
</protein>
<organism evidence="2 3">
    <name type="scientific">Nonomuraea insulae</name>
    <dbReference type="NCBI Taxonomy" id="1616787"/>
    <lineage>
        <taxon>Bacteria</taxon>
        <taxon>Bacillati</taxon>
        <taxon>Actinomycetota</taxon>
        <taxon>Actinomycetes</taxon>
        <taxon>Streptosporangiales</taxon>
        <taxon>Streptosporangiaceae</taxon>
        <taxon>Nonomuraea</taxon>
    </lineage>
</organism>
<dbReference type="SUPFAM" id="SSF82171">
    <property type="entry name" value="DPP6 N-terminal domain-like"/>
    <property type="match status" value="1"/>
</dbReference>
<dbReference type="EMBL" id="JBHSPA010000003">
    <property type="protein sequence ID" value="MFC5822393.1"/>
    <property type="molecule type" value="Genomic_DNA"/>
</dbReference>
<evidence type="ECO:0000313" key="2">
    <source>
        <dbReference type="EMBL" id="MFC5822393.1"/>
    </source>
</evidence>
<dbReference type="Proteomes" id="UP001596058">
    <property type="component" value="Unassembled WGS sequence"/>
</dbReference>
<evidence type="ECO:0000313" key="3">
    <source>
        <dbReference type="Proteomes" id="UP001596058"/>
    </source>
</evidence>
<evidence type="ECO:0000256" key="1">
    <source>
        <dbReference type="SAM" id="SignalP"/>
    </source>
</evidence>
<dbReference type="InterPro" id="IPR011042">
    <property type="entry name" value="6-blade_b-propeller_TolB-like"/>
</dbReference>
<sequence>MKIRVAAGVALGVVLVAPQAASAAAAPELSGAAVYASLTANQLSRYQSGAWSTLAKTGDMPQYAAAPDGRKAAWVTSSGRLQVRAGGKTYTIVSGVQSGTPCLTPAWSADSTRVAYAQGSTIMSVKADGTGAPRKLGTSEGVCHLAWSADGRYVAGYAGTADALYRLDVKSGKAVRAKGVKWITHLQSLSPNGRSAIVQFPANPDTLGDGSWPTSFTPVVLDMVTGKTHAPKVKGKLIGAFYLADGRMVVRVSGTTHNTLVVLDGAGKEVQRVAEPARAKKQALLQVLP</sequence>
<feature type="chain" id="PRO_5045574735" evidence="1">
    <location>
        <begin position="26"/>
        <end position="289"/>
    </location>
</feature>
<dbReference type="RefSeq" id="WP_379511947.1">
    <property type="nucleotide sequence ID" value="NZ_JBHSPA010000003.1"/>
</dbReference>